<comment type="caution">
    <text evidence="13">The sequence shown here is derived from an EMBL/GenBank/DDBJ whole genome shotgun (WGS) entry which is preliminary data.</text>
</comment>
<keyword evidence="14" id="KW-1185">Reference proteome</keyword>
<comment type="subcellular location">
    <subcellularLocation>
        <location evidence="2">Membrane</location>
        <topology evidence="2">Multi-pass membrane protein</topology>
    </subcellularLocation>
</comment>
<proteinExistence type="predicted"/>
<dbReference type="GO" id="GO:0042242">
    <property type="term" value="F:cobyrinic acid a,c-diamide synthase activity"/>
    <property type="evidence" value="ECO:0007669"/>
    <property type="project" value="InterPro"/>
</dbReference>
<evidence type="ECO:0000256" key="9">
    <source>
        <dbReference type="ARBA" id="ARBA00023136"/>
    </source>
</evidence>
<dbReference type="OrthoDB" id="549173at2759"/>
<keyword evidence="8" id="KW-0315">Glutamine amidotransferase</keyword>
<dbReference type="Pfam" id="PF07685">
    <property type="entry name" value="GATase_3"/>
    <property type="match status" value="1"/>
</dbReference>
<evidence type="ECO:0000256" key="3">
    <source>
        <dbReference type="ARBA" id="ARBA00022598"/>
    </source>
</evidence>
<dbReference type="CDD" id="cd05388">
    <property type="entry name" value="CobB_N"/>
    <property type="match status" value="1"/>
</dbReference>
<dbReference type="SMART" id="SM00612">
    <property type="entry name" value="Kelch"/>
    <property type="match status" value="2"/>
</dbReference>
<dbReference type="Gene3D" id="3.40.50.300">
    <property type="entry name" value="P-loop containing nucleotide triphosphate hydrolases"/>
    <property type="match status" value="1"/>
</dbReference>
<dbReference type="PANTHER" id="PTHR43873">
    <property type="entry name" value="COBYRINATE A,C-DIAMIDE SYNTHASE"/>
    <property type="match status" value="1"/>
</dbReference>
<dbReference type="InterPro" id="IPR018108">
    <property type="entry name" value="MCP_transmembrane"/>
</dbReference>
<keyword evidence="3" id="KW-0436">Ligase</keyword>
<dbReference type="NCBIfam" id="TIGR00379">
    <property type="entry name" value="cobB"/>
    <property type="match status" value="1"/>
</dbReference>
<dbReference type="PROSITE" id="PS50920">
    <property type="entry name" value="SOLCAR"/>
    <property type="match status" value="3"/>
</dbReference>
<dbReference type="InterPro" id="IPR004484">
    <property type="entry name" value="CbiA/CobB_synth"/>
</dbReference>
<dbReference type="Gene3D" id="3.40.50.1980">
    <property type="entry name" value="Nitrogenase molybdenum iron protein domain"/>
    <property type="match status" value="2"/>
</dbReference>
<dbReference type="PANTHER" id="PTHR43873:SF1">
    <property type="entry name" value="COBYRINATE A,C-DIAMIDE SYNTHASE"/>
    <property type="match status" value="1"/>
</dbReference>
<keyword evidence="7" id="KW-0460">Magnesium</keyword>
<feature type="repeat" description="Solcar" evidence="10">
    <location>
        <begin position="110"/>
        <end position="202"/>
    </location>
</feature>
<keyword evidence="9 10" id="KW-0472">Membrane</keyword>
<dbReference type="EMBL" id="JNBS01001797">
    <property type="protein sequence ID" value="OQR99546.1"/>
    <property type="molecule type" value="Genomic_DNA"/>
</dbReference>
<dbReference type="Pfam" id="PF17653">
    <property type="entry name" value="DUF5522"/>
    <property type="match status" value="1"/>
</dbReference>
<accession>A0A1V9ZNJ3</accession>
<protein>
    <submittedName>
        <fullName evidence="13">Cobyrinic acid-diamide synthase</fullName>
    </submittedName>
</protein>
<evidence type="ECO:0000256" key="2">
    <source>
        <dbReference type="ARBA" id="ARBA00004141"/>
    </source>
</evidence>
<dbReference type="CDD" id="cd03130">
    <property type="entry name" value="GATase1_CobB"/>
    <property type="match status" value="1"/>
</dbReference>
<keyword evidence="4 10" id="KW-0812">Transmembrane</keyword>
<dbReference type="Gene3D" id="1.50.40.10">
    <property type="entry name" value="Mitochondrial carrier domain"/>
    <property type="match status" value="1"/>
</dbReference>
<evidence type="ECO:0000259" key="12">
    <source>
        <dbReference type="Pfam" id="PF07685"/>
    </source>
</evidence>
<keyword evidence="6" id="KW-0067">ATP-binding</keyword>
<dbReference type="Gene3D" id="2.120.10.80">
    <property type="entry name" value="Kelch-type beta propeller"/>
    <property type="match status" value="2"/>
</dbReference>
<dbReference type="Proteomes" id="UP000243217">
    <property type="component" value="Unassembled WGS sequence"/>
</dbReference>
<keyword evidence="5" id="KW-0547">Nucleotide-binding</keyword>
<evidence type="ECO:0000313" key="14">
    <source>
        <dbReference type="Proteomes" id="UP000243217"/>
    </source>
</evidence>
<evidence type="ECO:0000259" key="11">
    <source>
        <dbReference type="Pfam" id="PF01656"/>
    </source>
</evidence>
<dbReference type="InterPro" id="IPR023395">
    <property type="entry name" value="MCP_dom_sf"/>
</dbReference>
<dbReference type="InterPro" id="IPR006652">
    <property type="entry name" value="Kelch_1"/>
</dbReference>
<evidence type="ECO:0000313" key="13">
    <source>
        <dbReference type="EMBL" id="OQR99546.1"/>
    </source>
</evidence>
<organism evidence="13 14">
    <name type="scientific">Thraustotheca clavata</name>
    <dbReference type="NCBI Taxonomy" id="74557"/>
    <lineage>
        <taxon>Eukaryota</taxon>
        <taxon>Sar</taxon>
        <taxon>Stramenopiles</taxon>
        <taxon>Oomycota</taxon>
        <taxon>Saprolegniomycetes</taxon>
        <taxon>Saprolegniales</taxon>
        <taxon>Achlyaceae</taxon>
        <taxon>Thraustotheca</taxon>
    </lineage>
</organism>
<feature type="domain" description="CobQ/CobB/MinD/ParA nucleotide binding" evidence="11">
    <location>
        <begin position="272"/>
        <end position="445"/>
    </location>
</feature>
<dbReference type="GO" id="GO:0016020">
    <property type="term" value="C:membrane"/>
    <property type="evidence" value="ECO:0007669"/>
    <property type="project" value="UniProtKB-SubCell"/>
</dbReference>
<dbReference type="InterPro" id="IPR011043">
    <property type="entry name" value="Gal_Oxase/kelch_b-propeller"/>
</dbReference>
<dbReference type="InterPro" id="IPR040807">
    <property type="entry name" value="DUF5522"/>
</dbReference>
<dbReference type="Pfam" id="PF01656">
    <property type="entry name" value="CbiA"/>
    <property type="match status" value="1"/>
</dbReference>
<name>A0A1V9ZNJ3_9STRA</name>
<feature type="repeat" description="Solcar" evidence="10">
    <location>
        <begin position="211"/>
        <end position="301"/>
    </location>
</feature>
<evidence type="ECO:0000256" key="10">
    <source>
        <dbReference type="PROSITE-ProRule" id="PRU00282"/>
    </source>
</evidence>
<dbReference type="SUPFAM" id="SSF103506">
    <property type="entry name" value="Mitochondrial carrier"/>
    <property type="match status" value="1"/>
</dbReference>
<evidence type="ECO:0000256" key="1">
    <source>
        <dbReference type="ARBA" id="ARBA00001946"/>
    </source>
</evidence>
<dbReference type="Pfam" id="PF00153">
    <property type="entry name" value="Mito_carr"/>
    <property type="match status" value="2"/>
</dbReference>
<dbReference type="InterPro" id="IPR029062">
    <property type="entry name" value="Class_I_gatase-like"/>
</dbReference>
<dbReference type="Pfam" id="PF24681">
    <property type="entry name" value="Kelch_KLHDC2_KLHL20_DRC7"/>
    <property type="match status" value="1"/>
</dbReference>
<dbReference type="SUPFAM" id="SSF52540">
    <property type="entry name" value="P-loop containing nucleoside triphosphate hydrolases"/>
    <property type="match status" value="1"/>
</dbReference>
<dbReference type="InterPro" id="IPR002586">
    <property type="entry name" value="CobQ/CobB/MinD/ParA_Nub-bd_dom"/>
</dbReference>
<dbReference type="STRING" id="74557.A0A1V9ZNJ3"/>
<dbReference type="InterPro" id="IPR011698">
    <property type="entry name" value="GATase_3"/>
</dbReference>
<evidence type="ECO:0000256" key="5">
    <source>
        <dbReference type="ARBA" id="ARBA00022741"/>
    </source>
</evidence>
<feature type="repeat" description="Solcar" evidence="10">
    <location>
        <begin position="8"/>
        <end position="100"/>
    </location>
</feature>
<gene>
    <name evidence="13" type="ORF">THRCLA_21817</name>
</gene>
<dbReference type="InterPro" id="IPR015915">
    <property type="entry name" value="Kelch-typ_b-propeller"/>
</dbReference>
<dbReference type="SUPFAM" id="SSF53807">
    <property type="entry name" value="Helical backbone' metal receptor"/>
    <property type="match status" value="1"/>
</dbReference>
<sequence length="1491" mass="162688">MTSNETKRGLPVSIAIAGMATSAATVFSNPMEVVKTRMQLQGELAAAGAPVVYRNSFHAFYTILKVEGIRGIQRGLVAGMGYQTTMNGVRLGGFETLQKVYGATDPNHYSFFLRNMLAGATSGAIGAALGSPFFLVKARLQAQSNATSINAQYHYKGTFDGLRQIIAKDGISGLYRGINGAIPRVAVGSAAQMSTYASSKHLVLSSGFLEDGIIAHFAASLVTGLAVTTAMNPFDVVSTRLYSQKVVDGKGVLYSGVVDCFRKTFGAEGVRGIMAAMARKGIRVQPFKVGPDFLDPMHHTAACGVASVNLDGYMMGQDQVLASFERACQASNAGIAVVEGCMGLYDGTDGKSEGGSTAEIAKWLIAPVVLVIDAWCIGRSAAAMVHGYASFDKNICLAGVIFNKVGGDAHAEWLREAMASSPLTASIPVLGCLPNNANVHVPERHLGLHMPDEVNSSKRIDTLANLVDNHINLDKLFTTQVPNEPVKLSLGATLGPPLRIGVAKDEAFCFYYADNFRVLESLGCELNYFSPLRDKRIPSDVHALYFGGGYPELYAQVLESNLSMRMSIQEFANDGKLIYAECGGLMYLTSKLYTKEKSYSMAAVIPIDATMTPRMTMGYCSVKPSDALTQFLQMPAATSIRCHQFHFSELTYQGDPAEELDENGHVIKLRGVKETAFQCLMERPGAIVSPEGVFQKNVLATYCHVHFGTNIDFASALVAAARRQIPIASFEPSATEIVTAIWDTPLSNALPSRRRLCGVSEFCDAPGVARLTKSLITATTSEAIEAQIQAFHAKGIRDLHRVDQDLLKTSRPGVVFTQDACDRCSAVDSAVAMALNAAGLPLNITHRVKPLSVQDILDAILSVGQVIGESARANILVNQLQARLDIVQTKVFGLPKARILGLESVYPLVASGQWLPDMRLRAGGIEALANSSPGCRPRRLEWQNDVVISTPEVIVVACCGKNALQTVQDMGRYLINQHGFWDLPAMKLSKPRLYAVDHGILSRPGPRIITGIEVLAALFHPSVSFDIESTEELTILQYNGPTNATCDVFVQSFERLSLTTTVSMPLTVEESLEISWDTIHSSTSPEIAAHGMVANNDKLYLISGELPSSMRSSTVWTWERNNWKQVPCSTVYGEESIPTLRSNHAAATWNNIVLVFGGWDHHGLHPLGDLELLDLKTNCWTHGSTRGVAPSPRGNPTMVVDPIHKQALVFGGWNQKERFNDVHSLDLNTWTWHLVVPTNSPPVARTDHSAVWWQGKMIIFGGSSKEAPLNDVWSFDQKTSEWKMLKCSGNPPSPRTSHAAAIMGCKMVITGGQTHLDGTRVFASAYTLDLLTLTWCALPNLPMAVCRHTMAVLNDRVFIHGGYDGNSIANQFISVSLLAEEEIAPEEPLPAPTSWSRSNALTLKDLELDPDLAEEFNEIDEMEFDEQDSERYRLLHRIACERGYLQYVDPASGYTVFTELFLKKRACCGYKCRHCPWGHRNVPKEKSKMDW</sequence>
<dbReference type="SUPFAM" id="SSF52317">
    <property type="entry name" value="Class I glutamine amidotransferase-like"/>
    <property type="match status" value="1"/>
</dbReference>
<dbReference type="InterPro" id="IPR027417">
    <property type="entry name" value="P-loop_NTPase"/>
</dbReference>
<reference evidence="13 14" key="1">
    <citation type="journal article" date="2014" name="Genome Biol. Evol.">
        <title>The secreted proteins of Achlya hypogyna and Thraustotheca clavata identify the ancestral oomycete secretome and reveal gene acquisitions by horizontal gene transfer.</title>
        <authorList>
            <person name="Misner I."/>
            <person name="Blouin N."/>
            <person name="Leonard G."/>
            <person name="Richards T.A."/>
            <person name="Lane C.E."/>
        </authorList>
    </citation>
    <scope>NUCLEOTIDE SEQUENCE [LARGE SCALE GENOMIC DNA]</scope>
    <source>
        <strain evidence="13 14">ATCC 34112</strain>
    </source>
</reference>
<dbReference type="GO" id="GO:0005524">
    <property type="term" value="F:ATP binding"/>
    <property type="evidence" value="ECO:0007669"/>
    <property type="project" value="UniProtKB-KW"/>
</dbReference>
<evidence type="ECO:0000256" key="7">
    <source>
        <dbReference type="ARBA" id="ARBA00022842"/>
    </source>
</evidence>
<dbReference type="NCBIfam" id="NF002204">
    <property type="entry name" value="PRK01077.1"/>
    <property type="match status" value="1"/>
</dbReference>
<feature type="domain" description="CobB/CobQ-like glutamine amidotransferase" evidence="12">
    <location>
        <begin position="499"/>
        <end position="708"/>
    </location>
</feature>
<evidence type="ECO:0000256" key="6">
    <source>
        <dbReference type="ARBA" id="ARBA00022840"/>
    </source>
</evidence>
<dbReference type="SUPFAM" id="SSF50965">
    <property type="entry name" value="Galactose oxidase, central domain"/>
    <property type="match status" value="1"/>
</dbReference>
<dbReference type="PROSITE" id="PS51274">
    <property type="entry name" value="GATASE_COBBQ"/>
    <property type="match status" value="1"/>
</dbReference>
<evidence type="ECO:0000256" key="4">
    <source>
        <dbReference type="ARBA" id="ARBA00022692"/>
    </source>
</evidence>
<evidence type="ECO:0000256" key="8">
    <source>
        <dbReference type="ARBA" id="ARBA00022962"/>
    </source>
</evidence>
<comment type="cofactor">
    <cofactor evidence="1">
        <name>Mg(2+)</name>
        <dbReference type="ChEBI" id="CHEBI:18420"/>
    </cofactor>
</comment>